<evidence type="ECO:0000256" key="1">
    <source>
        <dbReference type="ARBA" id="ARBA00022737"/>
    </source>
</evidence>
<sequence>MFRNDYEFDSKTLVLLWMAEGLIQQPIADNRTMEDLGDDNFCELLSRSFFQSSGIDEFRFVMHDLICDLARVASGEICFCLEDNWK</sequence>
<feature type="domain" description="Disease resistance protein winged helix" evidence="2">
    <location>
        <begin position="1"/>
        <end position="70"/>
    </location>
</feature>
<evidence type="ECO:0000313" key="3">
    <source>
        <dbReference type="EMBL" id="RVX00322.1"/>
    </source>
</evidence>
<dbReference type="EMBL" id="QGNW01000082">
    <property type="protein sequence ID" value="RVX00322.1"/>
    <property type="molecule type" value="Genomic_DNA"/>
</dbReference>
<dbReference type="GO" id="GO:0006952">
    <property type="term" value="P:defense response"/>
    <property type="evidence" value="ECO:0007669"/>
    <property type="project" value="InterPro"/>
</dbReference>
<keyword evidence="1" id="KW-0677">Repeat</keyword>
<dbReference type="InterPro" id="IPR058922">
    <property type="entry name" value="WHD_DRP"/>
</dbReference>
<accession>A0A438IUA9</accession>
<dbReference type="Pfam" id="PF23559">
    <property type="entry name" value="WHD_DRP"/>
    <property type="match status" value="1"/>
</dbReference>
<dbReference type="InterPro" id="IPR036388">
    <property type="entry name" value="WH-like_DNA-bd_sf"/>
</dbReference>
<comment type="caution">
    <text evidence="3">The sequence shown here is derived from an EMBL/GenBank/DDBJ whole genome shotgun (WGS) entry which is preliminary data.</text>
</comment>
<dbReference type="Proteomes" id="UP000288805">
    <property type="component" value="Unassembled WGS sequence"/>
</dbReference>
<proteinExistence type="predicted"/>
<dbReference type="PANTHER" id="PTHR23155:SF1221">
    <property type="entry name" value="OS11G0481150 PROTEIN"/>
    <property type="match status" value="1"/>
</dbReference>
<evidence type="ECO:0000259" key="2">
    <source>
        <dbReference type="Pfam" id="PF23559"/>
    </source>
</evidence>
<organism evidence="3 4">
    <name type="scientific">Vitis vinifera</name>
    <name type="common">Grape</name>
    <dbReference type="NCBI Taxonomy" id="29760"/>
    <lineage>
        <taxon>Eukaryota</taxon>
        <taxon>Viridiplantae</taxon>
        <taxon>Streptophyta</taxon>
        <taxon>Embryophyta</taxon>
        <taxon>Tracheophyta</taxon>
        <taxon>Spermatophyta</taxon>
        <taxon>Magnoliopsida</taxon>
        <taxon>eudicotyledons</taxon>
        <taxon>Gunneridae</taxon>
        <taxon>Pentapetalae</taxon>
        <taxon>rosids</taxon>
        <taxon>Vitales</taxon>
        <taxon>Vitaceae</taxon>
        <taxon>Viteae</taxon>
        <taxon>Vitis</taxon>
    </lineage>
</organism>
<dbReference type="AlphaFoldDB" id="A0A438IUA9"/>
<name>A0A438IUA9_VITVI</name>
<dbReference type="Gene3D" id="1.10.10.10">
    <property type="entry name" value="Winged helix-like DNA-binding domain superfamily/Winged helix DNA-binding domain"/>
    <property type="match status" value="1"/>
</dbReference>
<reference evidence="3 4" key="1">
    <citation type="journal article" date="2018" name="PLoS Genet.">
        <title>Population sequencing reveals clonal diversity and ancestral inbreeding in the grapevine cultivar Chardonnay.</title>
        <authorList>
            <person name="Roach M.J."/>
            <person name="Johnson D.L."/>
            <person name="Bohlmann J."/>
            <person name="van Vuuren H.J."/>
            <person name="Jones S.J."/>
            <person name="Pretorius I.S."/>
            <person name="Schmidt S.A."/>
            <person name="Borneman A.R."/>
        </authorList>
    </citation>
    <scope>NUCLEOTIDE SEQUENCE [LARGE SCALE GENOMIC DNA]</scope>
    <source>
        <strain evidence="4">cv. Chardonnay</strain>
        <tissue evidence="3">Leaf</tissue>
    </source>
</reference>
<dbReference type="InterPro" id="IPR044974">
    <property type="entry name" value="Disease_R_plants"/>
</dbReference>
<gene>
    <name evidence="3" type="primary">VvCHDp000512_5</name>
    <name evidence="3" type="ORF">CK203_024566</name>
</gene>
<evidence type="ECO:0000313" key="4">
    <source>
        <dbReference type="Proteomes" id="UP000288805"/>
    </source>
</evidence>
<protein>
    <submittedName>
        <fullName evidence="3">Putative disease resistance protein</fullName>
    </submittedName>
</protein>
<dbReference type="PANTHER" id="PTHR23155">
    <property type="entry name" value="DISEASE RESISTANCE PROTEIN RP"/>
    <property type="match status" value="1"/>
</dbReference>